<dbReference type="EMBL" id="JANBUJ010002504">
    <property type="protein sequence ID" value="KAJ2764049.1"/>
    <property type="molecule type" value="Genomic_DNA"/>
</dbReference>
<dbReference type="Proteomes" id="UP001140234">
    <property type="component" value="Unassembled WGS sequence"/>
</dbReference>
<reference evidence="1" key="1">
    <citation type="submission" date="2022-07" db="EMBL/GenBank/DDBJ databases">
        <title>Phylogenomic reconstructions and comparative analyses of Kickxellomycotina fungi.</title>
        <authorList>
            <person name="Reynolds N.K."/>
            <person name="Stajich J.E."/>
            <person name="Barry K."/>
            <person name="Grigoriev I.V."/>
            <person name="Crous P."/>
            <person name="Smith M.E."/>
        </authorList>
    </citation>
    <scope>NUCLEOTIDE SEQUENCE</scope>
    <source>
        <strain evidence="1">CBS 109366</strain>
    </source>
</reference>
<proteinExistence type="predicted"/>
<protein>
    <submittedName>
        <fullName evidence="1">Uncharacterized protein</fullName>
    </submittedName>
</protein>
<gene>
    <name evidence="1" type="ORF">IWQ57_005326</name>
</gene>
<evidence type="ECO:0000313" key="2">
    <source>
        <dbReference type="Proteomes" id="UP001140234"/>
    </source>
</evidence>
<accession>A0ACC1JNE7</accession>
<comment type="caution">
    <text evidence="1">The sequence shown here is derived from an EMBL/GenBank/DDBJ whole genome shotgun (WGS) entry which is preliminary data.</text>
</comment>
<name>A0ACC1JNE7_9FUNG</name>
<keyword evidence="2" id="KW-1185">Reference proteome</keyword>
<evidence type="ECO:0000313" key="1">
    <source>
        <dbReference type="EMBL" id="KAJ2764049.1"/>
    </source>
</evidence>
<sequence length="528" mass="56064">MVPLDDGARPDSSADPNRFDGNAIGDLISQVAAENEKACQRTQTQPSIDILLTFDWPYGVVTAAPQGGASASVPAAQFECNKISLLCAAVMPRYHFAAGECVFYERQPWKYGDRVVVGRGAAAAPHFTRFVGLGPVNEPQHGKQRWFYAMNVAPLHSASAGTAAPSAAPVNCTANPLFQFGRLGKALDTRILPKVLAGIDRSGDNDGDSDGQRHPGGRQDRRRAAPPPLNYVCSSCNQPGHWVSDCPTKDQQKRRRMGEANPPSGYVCRGCSKPGHWRSDCPDGGGGAARGQAADALSKCWFCLANPDVDQNLMVAIGDEAYVAMAKGALVVGGAAGDAFDGFSSPVPGGGHVLVVPIVHTDSLRRTREGSSDADRGLGAEIDRWAAAVAALFAEHSCVPLAFETSRCLPYVHTALQMVPIPREKAGAVRPALEELCAAGGLTVERGYPAGAQDGYFALSDPASGDNLFVHIPRQARDFNLELGRKLAATILGAPAREHWRQCVVSASEEAGGRDRFIAAFAKHDFAR</sequence>
<organism evidence="1 2">
    <name type="scientific">Coemansia nantahalensis</name>
    <dbReference type="NCBI Taxonomy" id="2789366"/>
    <lineage>
        <taxon>Eukaryota</taxon>
        <taxon>Fungi</taxon>
        <taxon>Fungi incertae sedis</taxon>
        <taxon>Zoopagomycota</taxon>
        <taxon>Kickxellomycotina</taxon>
        <taxon>Kickxellomycetes</taxon>
        <taxon>Kickxellales</taxon>
        <taxon>Kickxellaceae</taxon>
        <taxon>Coemansia</taxon>
    </lineage>
</organism>